<feature type="region of interest" description="Disordered" evidence="3">
    <location>
        <begin position="990"/>
        <end position="1013"/>
    </location>
</feature>
<dbReference type="InterPro" id="IPR000999">
    <property type="entry name" value="RNase_III_dom"/>
</dbReference>
<feature type="region of interest" description="Disordered" evidence="3">
    <location>
        <begin position="1871"/>
        <end position="1890"/>
    </location>
</feature>
<dbReference type="Gene3D" id="3.40.50.300">
    <property type="entry name" value="P-loop containing nucleotide triphosphate hydrolases"/>
    <property type="match status" value="2"/>
</dbReference>
<dbReference type="EMBL" id="CDMZ01005345">
    <property type="protein sequence ID" value="CEM52733.1"/>
    <property type="molecule type" value="Genomic_DNA"/>
</dbReference>
<dbReference type="PROSITE" id="PS51194">
    <property type="entry name" value="HELICASE_CTER"/>
    <property type="match status" value="1"/>
</dbReference>
<feature type="region of interest" description="Disordered" evidence="3">
    <location>
        <begin position="1216"/>
        <end position="1245"/>
    </location>
</feature>
<dbReference type="InterPro" id="IPR014001">
    <property type="entry name" value="Helicase_ATP-bd"/>
</dbReference>
<dbReference type="PROSITE" id="PS50142">
    <property type="entry name" value="RNASE_3_2"/>
    <property type="match status" value="2"/>
</dbReference>
<feature type="domain" description="Helicase ATP-binding" evidence="5">
    <location>
        <begin position="17"/>
        <end position="249"/>
    </location>
</feature>
<keyword evidence="2" id="KW-0943">RNA-mediated gene silencing</keyword>
<dbReference type="InterPro" id="IPR036389">
    <property type="entry name" value="RNase_III_sf"/>
</dbReference>
<evidence type="ECO:0000256" key="1">
    <source>
        <dbReference type="ARBA" id="ARBA00022801"/>
    </source>
</evidence>
<dbReference type="InterPro" id="IPR006935">
    <property type="entry name" value="Helicase/UvrB_N"/>
</dbReference>
<proteinExistence type="predicted"/>
<evidence type="ECO:0000313" key="7">
    <source>
        <dbReference type="EMBL" id="CEM52733.1"/>
    </source>
</evidence>
<feature type="compositionally biased region" description="Low complexity" evidence="3">
    <location>
        <begin position="1877"/>
        <end position="1890"/>
    </location>
</feature>
<dbReference type="Pfam" id="PF00636">
    <property type="entry name" value="Ribonuclease_3"/>
    <property type="match status" value="1"/>
</dbReference>
<feature type="compositionally biased region" description="Polar residues" evidence="3">
    <location>
        <begin position="1234"/>
        <end position="1245"/>
    </location>
</feature>
<accession>A0A0G4I706</accession>
<dbReference type="GO" id="GO:0005524">
    <property type="term" value="F:ATP binding"/>
    <property type="evidence" value="ECO:0007669"/>
    <property type="project" value="InterPro"/>
</dbReference>
<dbReference type="Gene3D" id="1.10.1520.10">
    <property type="entry name" value="Ribonuclease III domain"/>
    <property type="match status" value="2"/>
</dbReference>
<name>A0A0G4I706_9ALVE</name>
<dbReference type="PROSITE" id="PS00517">
    <property type="entry name" value="RNASE_3_1"/>
    <property type="match status" value="1"/>
</dbReference>
<protein>
    <submittedName>
        <fullName evidence="7">Uncharacterized protein</fullName>
    </submittedName>
</protein>
<dbReference type="GO" id="GO:0031047">
    <property type="term" value="P:regulatory ncRNA-mediated gene silencing"/>
    <property type="evidence" value="ECO:0007669"/>
    <property type="project" value="UniProtKB-KW"/>
</dbReference>
<dbReference type="GO" id="GO:0006396">
    <property type="term" value="P:RNA processing"/>
    <property type="evidence" value="ECO:0007669"/>
    <property type="project" value="InterPro"/>
</dbReference>
<reference evidence="7" key="1">
    <citation type="submission" date="2014-11" db="EMBL/GenBank/DDBJ databases">
        <authorList>
            <person name="Otto D Thomas"/>
            <person name="Naeem Raeece"/>
        </authorList>
    </citation>
    <scope>NUCLEOTIDE SEQUENCE</scope>
</reference>
<organism evidence="7">
    <name type="scientific">Chromera velia CCMP2878</name>
    <dbReference type="NCBI Taxonomy" id="1169474"/>
    <lineage>
        <taxon>Eukaryota</taxon>
        <taxon>Sar</taxon>
        <taxon>Alveolata</taxon>
        <taxon>Colpodellida</taxon>
        <taxon>Chromeraceae</taxon>
        <taxon>Chromera</taxon>
    </lineage>
</organism>
<dbReference type="PROSITE" id="PS51192">
    <property type="entry name" value="HELICASE_ATP_BIND_1"/>
    <property type="match status" value="1"/>
</dbReference>
<feature type="region of interest" description="Disordered" evidence="3">
    <location>
        <begin position="1273"/>
        <end position="1308"/>
    </location>
</feature>
<gene>
    <name evidence="7" type="ORF">Cvel_11470</name>
</gene>
<dbReference type="VEuPathDB" id="CryptoDB:Cvel_11470"/>
<dbReference type="GO" id="GO:0004525">
    <property type="term" value="F:ribonuclease III activity"/>
    <property type="evidence" value="ECO:0007669"/>
    <property type="project" value="InterPro"/>
</dbReference>
<dbReference type="SUPFAM" id="SSF52540">
    <property type="entry name" value="P-loop containing nucleoside triphosphate hydrolases"/>
    <property type="match status" value="2"/>
</dbReference>
<dbReference type="GO" id="GO:0003677">
    <property type="term" value="F:DNA binding"/>
    <property type="evidence" value="ECO:0007669"/>
    <property type="project" value="InterPro"/>
</dbReference>
<dbReference type="InterPro" id="IPR001650">
    <property type="entry name" value="Helicase_C-like"/>
</dbReference>
<feature type="region of interest" description="Disordered" evidence="3">
    <location>
        <begin position="1636"/>
        <end position="1678"/>
    </location>
</feature>
<evidence type="ECO:0000256" key="3">
    <source>
        <dbReference type="SAM" id="MobiDB-lite"/>
    </source>
</evidence>
<dbReference type="Pfam" id="PF00271">
    <property type="entry name" value="Helicase_C"/>
    <property type="match status" value="1"/>
</dbReference>
<dbReference type="InterPro" id="IPR027417">
    <property type="entry name" value="P-loop_NTPase"/>
</dbReference>
<dbReference type="SMART" id="SM00535">
    <property type="entry name" value="RIBOc"/>
    <property type="match status" value="2"/>
</dbReference>
<dbReference type="CDD" id="cd00593">
    <property type="entry name" value="RIBOc"/>
    <property type="match status" value="1"/>
</dbReference>
<evidence type="ECO:0000259" key="5">
    <source>
        <dbReference type="PROSITE" id="PS51192"/>
    </source>
</evidence>
<dbReference type="SUPFAM" id="SSF69065">
    <property type="entry name" value="RNase III domain-like"/>
    <property type="match status" value="2"/>
</dbReference>
<evidence type="ECO:0000256" key="2">
    <source>
        <dbReference type="ARBA" id="ARBA00023158"/>
    </source>
</evidence>
<dbReference type="Pfam" id="PF04851">
    <property type="entry name" value="ResIII"/>
    <property type="match status" value="1"/>
</dbReference>
<evidence type="ECO:0000259" key="6">
    <source>
        <dbReference type="PROSITE" id="PS51194"/>
    </source>
</evidence>
<feature type="compositionally biased region" description="Acidic residues" evidence="3">
    <location>
        <begin position="1648"/>
        <end position="1665"/>
    </location>
</feature>
<feature type="region of interest" description="Disordered" evidence="3">
    <location>
        <begin position="2186"/>
        <end position="2206"/>
    </location>
</feature>
<dbReference type="PANTHER" id="PTHR14950">
    <property type="entry name" value="DICER-RELATED"/>
    <property type="match status" value="1"/>
</dbReference>
<dbReference type="SMART" id="SM00490">
    <property type="entry name" value="HELICc"/>
    <property type="match status" value="1"/>
</dbReference>
<dbReference type="SMART" id="SM00487">
    <property type="entry name" value="DEXDc"/>
    <property type="match status" value="1"/>
</dbReference>
<evidence type="ECO:0000259" key="4">
    <source>
        <dbReference type="PROSITE" id="PS50142"/>
    </source>
</evidence>
<feature type="compositionally biased region" description="Basic and acidic residues" evidence="3">
    <location>
        <begin position="1173"/>
        <end position="1186"/>
    </location>
</feature>
<sequence>MSTDKCPPLHDHQRQLLERLQKLKRAIVAAPTGSGKTRVAAEVIVKFLRDDPLKLGVFLAPTIALCRQQKHALERSLGVPFHSLEDLEPELFDEGDGNLLSFLEAQRKALTKVNMESWDGAEVLDAWQLSRLWVGTPQSLLNRLVSGHLPSSYVGLLVFDEGHNSTGNAPYQMIARCFLDKGEDPEVVVEKEEGAGDGDSHKDTAVIHEDMLPVLKARGRVKRLLCLTASPVTKEPKLKEDEIKELKHICPVGRVLASLETSPLQPFQVRRLTSREDREEFVAALDGPPESPTRLGLEAALKNIRQNVQPLASFFRAPVLFPGAEGVFQKLPDCPTFLLPTTSTTRGPSDWLSGLLRSPFLKFIEEQRNGILSIQVPAAQPDATATVDELIEEGMQVDESLVEGALSAAGAQPAGAALQHEEGGQPGAVQAAREIETLEMLSRFWEGGWTNLFGAPGRGKKALGLAQRCGILPVLLVLRRVLPSPQEVSSVLQRPVSEIVSVPLSQLSQYLLSEQGESASLLLQGSGGGSIKADFKGLESTAEKTEVYGDGEEDEEGAGINLESEEAARLYGVQRLFVAVLLLRVCALFDDEGTEDPMDDSRLGQLLEEIQMGCLEHLQSAQESCKVCKVAYRSTDEEGHHQPCLISPRVVGLARLIGVGGESEGPLLPSLSGPHVRALVFCEARLTARSLFSLFDCLDRRLSQGEGESEFSKFGVVTAFGAGEMNTSFDGMTAREQIAMLRTFRAEHGDGSQEKPVSYLVATNVVGEGLDVPACSAVICFDPVERALEYVQKRGRARGRGGQAPSMVLMGEGGELSELPWGKSLLEALLRFDTFDIFGQRQSRLEDRPEGGGTLFQTHAEGPGETQCPGLSVCPKGALLPTEESSRHLFSLLRSEAPDFIRIFTKDRRKPNDRTLFPERHPSRLTLVVPPFTRRGSDLMRELVVSEPPSTDYSDLKESKRERQAPLRLKALKALFEMGVLDRHLQCHPKIKYNEPPRPKKRKRDGGPALKEEFEPEPCRKICHPAFIPLQITCQGSDPPSDPLAQIRALRAACTPPSVNPPPPFLHLHKISFIFLNSQQQHQVLKETSPESRAPKKTIVLPLGLLLREPLGSTDGGGVSFVGTLPLSFFQKGTACLDKDASDLLSTGPALIDGILRDQCGAVSGPLPSHGASVRDAKGKGKGSRDSREAVLYEDAAERLFVVRVAPTSVGLWGDGAPAEGRRGMGGALKEAQRPSSAEQSPLLSGTSTLGMALSAVETYQAALSRCTQTEGFFRGSSGGPPQQQEEEKGAAASAAASAMSSATGKEGRRVHMPLIVPLSVNRATEQNGFLEGQSTNREDESLECSNSVQIDVESIQALVEYLHIQRSSSSSGSQRGVSLEDLLLRPDGDRKVALMRSLHGFGGSGTGEGRSAPQRRIPVKVVHRVTRGNSGEVQRTSHQHRGFFLVSLLPSLFSSNSICPPTSDNSPMEEPERDCQAQQSHAVGVDGDELMKSVLTAGGENLEEDADLFTVFGGLSQGLSDSSAGPSHSTAVTGTHASHTDLQLNGAAAAAQILQVMGQAVRLGSRELFGQPGRNEETPFLKAMVPEELNASGCFVLPFSPNHIFAASVIPSLVFRLSDIASALTVQQLLGQRGREIHQKRKRTEGQDGDVDMLGQTEDEGENEKEDKLLSGGNDLPFPPYDEPEQSVCSYDEAEQSVCSTPSLPLDPLLLFWSLSRPGGGVEALKERNATGLLRGWGHACEQRLQALRQITAAQHCSPDWQRLEFLGDALLGVFVRCWAFRQSERGVHESEGKLTRMSMHFERNVFLARCMEQLGIGGCIARARERTKKKRLVQLYQETLEEHDMHTKDLADVFEALVGAAFVSPFTTNDRTSEAGPSSAAASASSSSSLLPSSFGLSSSSDGLFGGRFFKERLQRAASLAEALLSFSPEKKMTGGVEGSVGLAFSVGPTKGPCRAPPAMRAGLAVGLGPPVPGRSGRGRGSKTCLSIRSLLLPLLHIRQCSEWRQLGVEEERKDFEMRGVSGSLEGSGSYEDALVSLLEMGSWTDTESFQALLHLLVLARVQKGFFEDEQTGEVHFSDASDGSLKFLQEKFQIDPPTSLVVVGSYEALEFLGDAVTKLISALALFSALPPALSHEGVMSQIGNVLKSNALLARVFFVMMRGSGGVNGILKEGSDFTHRVPSALSQTNGQGHLSEGIGGERGPREWGGSLMGDGLLLGAGHRKDVEDFLSSLPDSSQCAPSPTFFSSLFSPAAAASAASAGNDFGVPVDEDMVGSSQPSRQNSDPCLVREGFGLSRLRDFFFEALLNGKGGGEGEVEVNTGVEGISRSENAEGVQREGEGVGVPEPGGAAAVRGTKIVADIFEATVGALTVGADFDLEVVCSVFQHPFCLLARSYADVVLDRVAKS</sequence>
<feature type="region of interest" description="Disordered" evidence="3">
    <location>
        <begin position="1166"/>
        <end position="1186"/>
    </location>
</feature>
<feature type="domain" description="RNase III" evidence="4">
    <location>
        <begin position="1747"/>
        <end position="1868"/>
    </location>
</feature>
<dbReference type="PANTHER" id="PTHR14950:SF37">
    <property type="entry name" value="ENDORIBONUCLEASE DICER"/>
    <property type="match status" value="1"/>
</dbReference>
<feature type="domain" description="Helicase C-terminal" evidence="6">
    <location>
        <begin position="652"/>
        <end position="853"/>
    </location>
</feature>
<feature type="compositionally biased region" description="Low complexity" evidence="3">
    <location>
        <begin position="1291"/>
        <end position="1303"/>
    </location>
</feature>
<feature type="domain" description="RNase III" evidence="4">
    <location>
        <begin position="2108"/>
        <end position="2132"/>
    </location>
</feature>
<keyword evidence="1" id="KW-0378">Hydrolase</keyword>